<evidence type="ECO:0000256" key="7">
    <source>
        <dbReference type="ARBA" id="ARBA00023264"/>
    </source>
</evidence>
<keyword evidence="7 10" id="KW-1208">Phospholipid metabolism</keyword>
<dbReference type="AlphaFoldDB" id="A0A179D0W0"/>
<evidence type="ECO:0000256" key="9">
    <source>
        <dbReference type="ARBA" id="ARBA00046608"/>
    </source>
</evidence>
<evidence type="ECO:0000256" key="4">
    <source>
        <dbReference type="ARBA" id="ARBA00022679"/>
    </source>
</evidence>
<evidence type="ECO:0000256" key="5">
    <source>
        <dbReference type="ARBA" id="ARBA00023098"/>
    </source>
</evidence>
<keyword evidence="5 10" id="KW-0443">Lipid metabolism</keyword>
<keyword evidence="2 10" id="KW-0963">Cytoplasm</keyword>
<dbReference type="PANTHER" id="PTHR30100">
    <property type="entry name" value="FATTY ACID/PHOSPHOLIPID SYNTHESIS PROTEIN PLSX"/>
    <property type="match status" value="1"/>
</dbReference>
<keyword evidence="11" id="KW-0012">Acyltransferase</keyword>
<dbReference type="SUPFAM" id="SSF53659">
    <property type="entry name" value="Isocitrate/Isopropylmalate dehydrogenase-like"/>
    <property type="match status" value="1"/>
</dbReference>
<dbReference type="RefSeq" id="WP_025267334.1">
    <property type="nucleotide sequence ID" value="NZ_JACI01000001.1"/>
</dbReference>
<name>A0A179D0W0_BIBTR</name>
<dbReference type="GO" id="GO:0005737">
    <property type="term" value="C:cytoplasm"/>
    <property type="evidence" value="ECO:0007669"/>
    <property type="project" value="UniProtKB-SubCell"/>
</dbReference>
<evidence type="ECO:0000256" key="3">
    <source>
        <dbReference type="ARBA" id="ARBA00022516"/>
    </source>
</evidence>
<dbReference type="PIRSF" id="PIRSF002465">
    <property type="entry name" value="Phsphlp_syn_PlsX"/>
    <property type="match status" value="1"/>
</dbReference>
<dbReference type="Pfam" id="PF02504">
    <property type="entry name" value="FA_synthesis"/>
    <property type="match status" value="1"/>
</dbReference>
<dbReference type="InterPro" id="IPR003664">
    <property type="entry name" value="FA_synthesis"/>
</dbReference>
<protein>
    <recommendedName>
        <fullName evidence="8 10">Phosphate acyltransferase</fullName>
        <ecNumber evidence="8 10">2.3.1.274</ecNumber>
    </recommendedName>
    <alternativeName>
        <fullName evidence="10">Acyl-ACP phosphotransacylase</fullName>
    </alternativeName>
    <alternativeName>
        <fullName evidence="10">Acyl-[acyl-carrier-protein]--phosphate acyltransferase</fullName>
    </alternativeName>
    <alternativeName>
        <fullName evidence="10">Phosphate-acyl-ACP acyltransferase</fullName>
    </alternativeName>
</protein>
<evidence type="ECO:0000256" key="8">
    <source>
        <dbReference type="ARBA" id="ARBA00024069"/>
    </source>
</evidence>
<dbReference type="HAMAP" id="MF_00019">
    <property type="entry name" value="PlsX"/>
    <property type="match status" value="1"/>
</dbReference>
<dbReference type="NCBIfam" id="TIGR00182">
    <property type="entry name" value="plsX"/>
    <property type="match status" value="1"/>
</dbReference>
<evidence type="ECO:0000256" key="2">
    <source>
        <dbReference type="ARBA" id="ARBA00022490"/>
    </source>
</evidence>
<comment type="subunit">
    <text evidence="9 10">Homodimer. Probably interacts with PlsY.</text>
</comment>
<dbReference type="InterPro" id="IPR012281">
    <property type="entry name" value="Phospholipid_synth_PlsX-like"/>
</dbReference>
<comment type="function">
    <text evidence="10">Catalyzes the reversible formation of acyl-phosphate (acyl-PO(4)) from acyl-[acyl-carrier-protein] (acyl-ACP). This enzyme utilizes acyl-ACP as fatty acyl donor, but not acyl-CoA.</text>
</comment>
<dbReference type="UniPathway" id="UPA00085"/>
<dbReference type="GO" id="GO:0006633">
    <property type="term" value="P:fatty acid biosynthetic process"/>
    <property type="evidence" value="ECO:0007669"/>
    <property type="project" value="UniProtKB-UniRule"/>
</dbReference>
<comment type="pathway">
    <text evidence="10">Lipid metabolism; phospholipid metabolism.</text>
</comment>
<dbReference type="EMBL" id="JACI01000001">
    <property type="protein sequence ID" value="OAQ15732.1"/>
    <property type="molecule type" value="Genomic_DNA"/>
</dbReference>
<keyword evidence="6 10" id="KW-0594">Phospholipid biosynthesis</keyword>
<keyword evidence="4 10" id="KW-0808">Transferase</keyword>
<comment type="similarity">
    <text evidence="10">Belongs to the PlsX family.</text>
</comment>
<dbReference type="GO" id="GO:0043811">
    <property type="term" value="F:phosphate:acyl-[acyl carrier protein] acyltransferase activity"/>
    <property type="evidence" value="ECO:0007669"/>
    <property type="project" value="UniProtKB-UniRule"/>
</dbReference>
<comment type="caution">
    <text evidence="11">The sequence shown here is derived from an EMBL/GenBank/DDBJ whole genome shotgun (WGS) entry which is preliminary data.</text>
</comment>
<gene>
    <name evidence="10" type="primary">plsX</name>
    <name evidence="11" type="ORF">F480_04235</name>
</gene>
<sequence>MSRLTLALDVMGGDFGPRITMPAILKALEKHPTLDVLLCGDQSQISLYFEPLAADIKKRIQIIHTDKIINEHVPFLQAIRHSRGSSMRLALEQVAEGKAEGCVSGGNTGLLMGLAKNLIAPLPNIDRPALTSLIPTLQGKSSVMLDLGANVEADEKLLCQFAEMGNVFAQAMLNLVYPRISLLNIGTEENKGTLTLKNANQQLKQQYHLNYLGFIEGDKLLNNLADVIVCDGFTGNIALKTLEGTAKNVITFFRHSDENSHICLKIRNAFLRLIFRRHLRKLQQINPDRHNGATLLGLSKVVVKSHGGAGVNAYYYAIEYALNQIQQQIPQQIAGHLATSPQNS</sequence>
<dbReference type="Gene3D" id="3.40.718.10">
    <property type="entry name" value="Isopropylmalate Dehydrogenase"/>
    <property type="match status" value="1"/>
</dbReference>
<evidence type="ECO:0000256" key="6">
    <source>
        <dbReference type="ARBA" id="ARBA00023209"/>
    </source>
</evidence>
<reference evidence="11 12" key="1">
    <citation type="submission" date="2014-01" db="EMBL/GenBank/DDBJ databases">
        <authorList>
            <person name="Zuccon D."/>
        </authorList>
    </citation>
    <scope>NUCLEOTIDE SEQUENCE [LARGE SCALE GENOMIC DNA]</scope>
    <source>
        <strain evidence="11 12">Y31</strain>
    </source>
</reference>
<dbReference type="GO" id="GO:0008654">
    <property type="term" value="P:phospholipid biosynthetic process"/>
    <property type="evidence" value="ECO:0007669"/>
    <property type="project" value="UniProtKB-KW"/>
</dbReference>
<dbReference type="Proteomes" id="UP000078358">
    <property type="component" value="Unassembled WGS sequence"/>
</dbReference>
<comment type="subcellular location">
    <subcellularLocation>
        <location evidence="10">Cytoplasm</location>
    </subcellularLocation>
    <text evidence="10">Associated with the membrane possibly through PlsY.</text>
</comment>
<evidence type="ECO:0000313" key="11">
    <source>
        <dbReference type="EMBL" id="OAQ15732.1"/>
    </source>
</evidence>
<comment type="catalytic activity">
    <reaction evidence="1 10">
        <text>a fatty acyl-[ACP] + phosphate = an acyl phosphate + holo-[ACP]</text>
        <dbReference type="Rhea" id="RHEA:42292"/>
        <dbReference type="Rhea" id="RHEA-COMP:9685"/>
        <dbReference type="Rhea" id="RHEA-COMP:14125"/>
        <dbReference type="ChEBI" id="CHEBI:43474"/>
        <dbReference type="ChEBI" id="CHEBI:59918"/>
        <dbReference type="ChEBI" id="CHEBI:64479"/>
        <dbReference type="ChEBI" id="CHEBI:138651"/>
        <dbReference type="EC" id="2.3.1.274"/>
    </reaction>
</comment>
<evidence type="ECO:0000256" key="1">
    <source>
        <dbReference type="ARBA" id="ARBA00001232"/>
    </source>
</evidence>
<dbReference type="PANTHER" id="PTHR30100:SF1">
    <property type="entry name" value="PHOSPHATE ACYLTRANSFERASE"/>
    <property type="match status" value="1"/>
</dbReference>
<dbReference type="PATRIC" id="fig|1261658.3.peg.852"/>
<organism evidence="11 12">
    <name type="scientific">Bibersteinia trehalosi Y31</name>
    <dbReference type="NCBI Taxonomy" id="1261658"/>
    <lineage>
        <taxon>Bacteria</taxon>
        <taxon>Pseudomonadati</taxon>
        <taxon>Pseudomonadota</taxon>
        <taxon>Gammaproteobacteria</taxon>
        <taxon>Pasteurellales</taxon>
        <taxon>Pasteurellaceae</taxon>
        <taxon>Bibersteinia</taxon>
    </lineage>
</organism>
<accession>A0A179D0W0</accession>
<proteinExistence type="inferred from homology"/>
<keyword evidence="3 10" id="KW-0444">Lipid biosynthesis</keyword>
<evidence type="ECO:0000313" key="12">
    <source>
        <dbReference type="Proteomes" id="UP000078358"/>
    </source>
</evidence>
<evidence type="ECO:0000256" key="10">
    <source>
        <dbReference type="HAMAP-Rule" id="MF_00019"/>
    </source>
</evidence>
<dbReference type="EC" id="2.3.1.274" evidence="8 10"/>